<evidence type="ECO:0000313" key="4">
    <source>
        <dbReference type="Proteomes" id="UP000593566"/>
    </source>
</evidence>
<dbReference type="EMBL" id="JACCJB010000009">
    <property type="protein sequence ID" value="KAF6224188.1"/>
    <property type="molecule type" value="Genomic_DNA"/>
</dbReference>
<comment type="caution">
    <text evidence="3">The sequence shown here is derived from an EMBL/GenBank/DDBJ whole genome shotgun (WGS) entry which is preliminary data.</text>
</comment>
<proteinExistence type="predicted"/>
<feature type="region of interest" description="Disordered" evidence="1">
    <location>
        <begin position="158"/>
        <end position="507"/>
    </location>
</feature>
<feature type="transmembrane region" description="Helical" evidence="2">
    <location>
        <begin position="71"/>
        <end position="91"/>
    </location>
</feature>
<feature type="compositionally biased region" description="Polar residues" evidence="1">
    <location>
        <begin position="444"/>
        <end position="461"/>
    </location>
</feature>
<feature type="compositionally biased region" description="Polar residues" evidence="1">
    <location>
        <begin position="724"/>
        <end position="745"/>
    </location>
</feature>
<dbReference type="GeneID" id="59339153"/>
<feature type="region of interest" description="Disordered" evidence="1">
    <location>
        <begin position="556"/>
        <end position="677"/>
    </location>
</feature>
<dbReference type="Proteomes" id="UP000593566">
    <property type="component" value="Unassembled WGS sequence"/>
</dbReference>
<feature type="compositionally biased region" description="Low complexity" evidence="1">
    <location>
        <begin position="382"/>
        <end position="407"/>
    </location>
</feature>
<keyword evidence="2" id="KW-1133">Transmembrane helix</keyword>
<dbReference type="AlphaFoldDB" id="A0A8H6CIH3"/>
<feature type="compositionally biased region" description="Basic and acidic residues" evidence="1">
    <location>
        <begin position="291"/>
        <end position="306"/>
    </location>
</feature>
<keyword evidence="2" id="KW-0472">Membrane</keyword>
<feature type="compositionally biased region" description="Low complexity" evidence="1">
    <location>
        <begin position="243"/>
        <end position="257"/>
    </location>
</feature>
<evidence type="ECO:0000256" key="1">
    <source>
        <dbReference type="SAM" id="MobiDB-lite"/>
    </source>
</evidence>
<keyword evidence="4" id="KW-1185">Reference proteome</keyword>
<dbReference type="RefSeq" id="XP_037153248.1">
    <property type="nucleotide sequence ID" value="XM_037301614.1"/>
</dbReference>
<evidence type="ECO:0000313" key="3">
    <source>
        <dbReference type="EMBL" id="KAF6224188.1"/>
    </source>
</evidence>
<feature type="compositionally biased region" description="Basic and acidic residues" evidence="1">
    <location>
        <begin position="466"/>
        <end position="485"/>
    </location>
</feature>
<organism evidence="3 4">
    <name type="scientific">Letharia lupina</name>
    <dbReference type="NCBI Taxonomy" id="560253"/>
    <lineage>
        <taxon>Eukaryota</taxon>
        <taxon>Fungi</taxon>
        <taxon>Dikarya</taxon>
        <taxon>Ascomycota</taxon>
        <taxon>Pezizomycotina</taxon>
        <taxon>Lecanoromycetes</taxon>
        <taxon>OSLEUM clade</taxon>
        <taxon>Lecanoromycetidae</taxon>
        <taxon>Lecanorales</taxon>
        <taxon>Lecanorineae</taxon>
        <taxon>Parmeliaceae</taxon>
        <taxon>Letharia</taxon>
    </lineage>
</organism>
<feature type="region of interest" description="Disordered" evidence="1">
    <location>
        <begin position="723"/>
        <end position="745"/>
    </location>
</feature>
<feature type="compositionally biased region" description="Basic and acidic residues" evidence="1">
    <location>
        <begin position="228"/>
        <end position="237"/>
    </location>
</feature>
<dbReference type="PANTHER" id="PTHR42088:SF1">
    <property type="entry name" value="YALI0F10131P"/>
    <property type="match status" value="1"/>
</dbReference>
<name>A0A8H6CIH3_9LECA</name>
<feature type="compositionally biased region" description="Low complexity" evidence="1">
    <location>
        <begin position="666"/>
        <end position="677"/>
    </location>
</feature>
<feature type="compositionally biased region" description="Low complexity" evidence="1">
    <location>
        <begin position="215"/>
        <end position="224"/>
    </location>
</feature>
<evidence type="ECO:0000256" key="2">
    <source>
        <dbReference type="SAM" id="Phobius"/>
    </source>
</evidence>
<gene>
    <name evidence="3" type="ORF">HO133_010763</name>
</gene>
<reference evidence="3 4" key="1">
    <citation type="journal article" date="2020" name="Genomics">
        <title>Complete, high-quality genomes from long-read metagenomic sequencing of two wolf lichen thalli reveals enigmatic genome architecture.</title>
        <authorList>
            <person name="McKenzie S.K."/>
            <person name="Walston R.F."/>
            <person name="Allen J.L."/>
        </authorList>
    </citation>
    <scope>NUCLEOTIDE SEQUENCE [LARGE SCALE GENOMIC DNA]</scope>
    <source>
        <strain evidence="3">WasteWater1</strain>
    </source>
</reference>
<accession>A0A8H6CIH3</accession>
<protein>
    <submittedName>
        <fullName evidence="3">Uncharacterized protein</fullName>
    </submittedName>
</protein>
<sequence length="782" mass="85497">MPRQSHRSRLGLHLGKRLPTAIALPEPASIKNLVDKPLSGLSAYFKRDDCSGSNSSSPGCQKPTDSSNVTLPVALAVVIPIAVAILIFIYLHRKHVKKLRREDANDPHRSLDFGWDPASVARANTKKGKKDKPEMVATDPGAEKALRRERGMSMDVDISSPYLLPPGLGGSRESLHSMSRTMHSQDDRYRPATTYIPGDTTSVHSSRTGRKGADDSSSYAGSGSTRRGPGDDMKKDLLGNAQRMSRSMPPVSRSPAPQIQVPEAAKQPPRKASPSGPQSAGVVPKFPLLDTPRDSYLEKNGADLRKSNNYLGAFIHSRDPSTDVLSRDFASPKSEYATPNEFPSTPSSTIQQIAPSTSLQQPGPSSILQKTSSRKSPPPNVSTEPPTSRSSPPNITEIPSTRSSLSRPPRKQSLRSSTERGHYENFLDDASDYGDGFQVVPPSLRSSQTSQHELNRQSSQAYMPPIHEHSLGVEEGHRPGFDPRRSSMGFRPLPPDDPTDNPEQRANRIRSFYKEYFDDSRPGPKRAAGDYYEDYDQQYLGDGAIFDPVSGRAQPLYAAPYDQPRGRPYAEPYGRRAMTPPPRAPPGYGRRHAATMSGSSKTMPPRSRAHSSHSGRFGPSGRGTPQKQVPPPQPLNVLPSPHLLKEDTFLPMDFAPPTTARERQAGRSGSPRGGLRPYSPIVPAHMPLVSSFDDLAPMPSPHLLRNSGTFTALDFAPPPRFRNNETASDSGSIRSNHSGVSARTNQSIRAGAYRVSRIPKEFVGTKEDLNEALKPQWNMHAS</sequence>
<keyword evidence="2" id="KW-0812">Transmembrane</keyword>
<feature type="compositionally biased region" description="Polar residues" evidence="1">
    <location>
        <begin position="341"/>
        <end position="375"/>
    </location>
</feature>
<dbReference type="PANTHER" id="PTHR42088">
    <property type="entry name" value="YALI0F10131P"/>
    <property type="match status" value="1"/>
</dbReference>